<proteinExistence type="predicted"/>
<evidence type="ECO:0000313" key="1">
    <source>
        <dbReference type="EnsemblMetazoa" id="PPA13888.1"/>
    </source>
</evidence>
<keyword evidence="2" id="KW-1185">Reference proteome</keyword>
<reference evidence="2" key="1">
    <citation type="journal article" date="2008" name="Nat. Genet.">
        <title>The Pristionchus pacificus genome provides a unique perspective on nematode lifestyle and parasitism.</title>
        <authorList>
            <person name="Dieterich C."/>
            <person name="Clifton S.W."/>
            <person name="Schuster L.N."/>
            <person name="Chinwalla A."/>
            <person name="Delehaunty K."/>
            <person name="Dinkelacker I."/>
            <person name="Fulton L."/>
            <person name="Fulton R."/>
            <person name="Godfrey J."/>
            <person name="Minx P."/>
            <person name="Mitreva M."/>
            <person name="Roeseler W."/>
            <person name="Tian H."/>
            <person name="Witte H."/>
            <person name="Yang S.P."/>
            <person name="Wilson R.K."/>
            <person name="Sommer R.J."/>
        </authorList>
    </citation>
    <scope>NUCLEOTIDE SEQUENCE [LARGE SCALE GENOMIC DNA]</scope>
    <source>
        <strain evidence="2">PS312</strain>
    </source>
</reference>
<accession>A0A8R1YIF4</accession>
<protein>
    <submittedName>
        <fullName evidence="1">Uncharacterized protein</fullName>
    </submittedName>
</protein>
<gene>
    <name evidence="1" type="primary">WBGene00103442</name>
</gene>
<evidence type="ECO:0000313" key="2">
    <source>
        <dbReference type="Proteomes" id="UP000005239"/>
    </source>
</evidence>
<accession>A0A2A6CND8</accession>
<dbReference type="EnsemblMetazoa" id="PPA13888.1">
    <property type="protein sequence ID" value="PPA13888.1"/>
    <property type="gene ID" value="WBGene00103442"/>
</dbReference>
<sequence length="408" mass="43166">MRTVALICILPALAYADCGCREVEKAIAKERQADTKYHGCRNCKAVKSVDISACPDSGYECNVDWAITSNMLFSDTFHCAEARCAGTARLAFEKTIVNKMRCNNSQWIVGDESAKPVVCAKSCDTGVCKVSHPRASADFKPLSVKAADADNRCARGVCEPDYGMVALNADGSLLKHLPGVTEVACSSEGIWSPGGPYVMCNASPTCGPGRCAAFIDGSAMANGDVIPLTVKDNGEQLCATATCQYGYVSMKRDGSIFLPVPDGTFSLLTCVPDQGTWRSETGQTFLFVMCKTKPDPTTTLPTTNECPVYTQATTADCATAGAMCSSDAPDITTTKISCPKNKPVVVLTTVPATGLMALHQNTPLNSAAIVCEEGVWYTGDPKRVLDNKPTTLPLVQPVRLACFGTAGG</sequence>
<dbReference type="Proteomes" id="UP000005239">
    <property type="component" value="Unassembled WGS sequence"/>
</dbReference>
<organism evidence="1 2">
    <name type="scientific">Pristionchus pacificus</name>
    <name type="common">Parasitic nematode worm</name>
    <dbReference type="NCBI Taxonomy" id="54126"/>
    <lineage>
        <taxon>Eukaryota</taxon>
        <taxon>Metazoa</taxon>
        <taxon>Ecdysozoa</taxon>
        <taxon>Nematoda</taxon>
        <taxon>Chromadorea</taxon>
        <taxon>Rhabditida</taxon>
        <taxon>Rhabditina</taxon>
        <taxon>Diplogasteromorpha</taxon>
        <taxon>Diplogasteroidea</taxon>
        <taxon>Neodiplogasteridae</taxon>
        <taxon>Pristionchus</taxon>
    </lineage>
</organism>
<dbReference type="AlphaFoldDB" id="A0A2A6CND8"/>
<name>A0A2A6CND8_PRIPA</name>
<reference evidence="1" key="2">
    <citation type="submission" date="2022-06" db="UniProtKB">
        <authorList>
            <consortium name="EnsemblMetazoa"/>
        </authorList>
    </citation>
    <scope>IDENTIFICATION</scope>
    <source>
        <strain evidence="1">PS312</strain>
    </source>
</reference>